<protein>
    <submittedName>
        <fullName evidence="10">Transposase</fullName>
    </submittedName>
</protein>
<evidence type="ECO:0000256" key="6">
    <source>
        <dbReference type="ARBA" id="ARBA00023172"/>
    </source>
</evidence>
<comment type="similarity">
    <text evidence="1">In the C-terminal section; belongs to the transposase 35 family.</text>
</comment>
<evidence type="ECO:0000313" key="10">
    <source>
        <dbReference type="EMBL" id="HJF84185.1"/>
    </source>
</evidence>
<gene>
    <name evidence="10" type="ORF">K8V65_00760</name>
</gene>
<dbReference type="InterPro" id="IPR021027">
    <property type="entry name" value="Transposase_put_HTH"/>
</dbReference>
<evidence type="ECO:0000256" key="1">
    <source>
        <dbReference type="ARBA" id="ARBA00008761"/>
    </source>
</evidence>
<reference evidence="10" key="1">
    <citation type="journal article" date="2021" name="PeerJ">
        <title>Extensive microbial diversity within the chicken gut microbiome revealed by metagenomics and culture.</title>
        <authorList>
            <person name="Gilroy R."/>
            <person name="Ravi A."/>
            <person name="Getino M."/>
            <person name="Pursley I."/>
            <person name="Horton D.L."/>
            <person name="Alikhan N.F."/>
            <person name="Baker D."/>
            <person name="Gharbi K."/>
            <person name="Hall N."/>
            <person name="Watson M."/>
            <person name="Adriaenssens E.M."/>
            <person name="Foster-Nyarko E."/>
            <person name="Jarju S."/>
            <person name="Secka A."/>
            <person name="Antonio M."/>
            <person name="Oren A."/>
            <person name="Chaudhuri R.R."/>
            <person name="La Ragione R."/>
            <person name="Hildebrand F."/>
            <person name="Pallen M.J."/>
        </authorList>
    </citation>
    <scope>NUCLEOTIDE SEQUENCE</scope>
    <source>
        <strain evidence="10">7318</strain>
    </source>
</reference>
<sequence>MLKAYKYRLYPNNRQINMIERTFGCARKVWNLMLADKIAHYNETGKSLTVTPAKYKRMAEYAYLKEVDSLALANVQLDLQDAYKSFFNRIKNGKKAGFPKFKSKKTGRKSYSTNNQRGSVRIENSKIRLPKIGFVKLVYHRPIMENSKIKTVTVSKTPSGKYFVSVLTEYENQILKSIPKTFAGLDFAMHGLFVDSDGRSAGYPNFFRQNEKKLARLYRSFSKTDKNSHNHAKMRLKISRLHEKIANQRNDFLHKTAKNLADRFDCIAAEDISVKAMAKRKKKGSFSFGKSVSDNGWSKFVEMLRCKLAWQGKTFIKVDKWFPSSQLCHNCGFQTDITKDLSVRKWTCPKCGMAHDRDYNAAVNIREEGKRIALAKTQ</sequence>
<proteinExistence type="inferred from homology"/>
<evidence type="ECO:0000259" key="7">
    <source>
        <dbReference type="Pfam" id="PF01385"/>
    </source>
</evidence>
<organism evidence="10 11">
    <name type="scientific">Megamonas hypermegale</name>
    <dbReference type="NCBI Taxonomy" id="158847"/>
    <lineage>
        <taxon>Bacteria</taxon>
        <taxon>Bacillati</taxon>
        <taxon>Bacillota</taxon>
        <taxon>Negativicutes</taxon>
        <taxon>Selenomonadales</taxon>
        <taxon>Selenomonadaceae</taxon>
        <taxon>Megamonas</taxon>
    </lineage>
</organism>
<evidence type="ECO:0000256" key="5">
    <source>
        <dbReference type="ARBA" id="ARBA00023125"/>
    </source>
</evidence>
<keyword evidence="5" id="KW-0238">DNA-binding</keyword>
<keyword evidence="2" id="KW-0815">Transposition</keyword>
<dbReference type="GO" id="GO:0046872">
    <property type="term" value="F:metal ion binding"/>
    <property type="evidence" value="ECO:0007669"/>
    <property type="project" value="UniProtKB-KW"/>
</dbReference>
<feature type="domain" description="Cas12f1-like TNB" evidence="8">
    <location>
        <begin position="297"/>
        <end position="365"/>
    </location>
</feature>
<dbReference type="AlphaFoldDB" id="A0A921HKM6"/>
<evidence type="ECO:0000256" key="3">
    <source>
        <dbReference type="ARBA" id="ARBA00022723"/>
    </source>
</evidence>
<evidence type="ECO:0000313" key="11">
    <source>
        <dbReference type="Proteomes" id="UP000780768"/>
    </source>
</evidence>
<reference evidence="10" key="2">
    <citation type="submission" date="2021-09" db="EMBL/GenBank/DDBJ databases">
        <authorList>
            <person name="Gilroy R."/>
        </authorList>
    </citation>
    <scope>NUCLEOTIDE SEQUENCE</scope>
    <source>
        <strain evidence="10">7318</strain>
    </source>
</reference>
<keyword evidence="3" id="KW-0479">Metal-binding</keyword>
<dbReference type="GO" id="GO:0032196">
    <property type="term" value="P:transposition"/>
    <property type="evidence" value="ECO:0007669"/>
    <property type="project" value="UniProtKB-KW"/>
</dbReference>
<dbReference type="GO" id="GO:0003677">
    <property type="term" value="F:DNA binding"/>
    <property type="evidence" value="ECO:0007669"/>
    <property type="project" value="UniProtKB-KW"/>
</dbReference>
<accession>A0A921HKM6</accession>
<evidence type="ECO:0000256" key="4">
    <source>
        <dbReference type="ARBA" id="ARBA00022833"/>
    </source>
</evidence>
<evidence type="ECO:0000259" key="8">
    <source>
        <dbReference type="Pfam" id="PF07282"/>
    </source>
</evidence>
<evidence type="ECO:0000256" key="2">
    <source>
        <dbReference type="ARBA" id="ARBA00022578"/>
    </source>
</evidence>
<feature type="domain" description="Probable transposase IS891/IS1136/IS1341" evidence="7">
    <location>
        <begin position="166"/>
        <end position="280"/>
    </location>
</feature>
<keyword evidence="6" id="KW-0233">DNA recombination</keyword>
<dbReference type="EMBL" id="DYVR01000021">
    <property type="protein sequence ID" value="HJF84185.1"/>
    <property type="molecule type" value="Genomic_DNA"/>
</dbReference>
<feature type="domain" description="Transposase putative helix-turn-helix" evidence="9">
    <location>
        <begin position="1"/>
        <end position="46"/>
    </location>
</feature>
<comment type="caution">
    <text evidence="10">The sequence shown here is derived from an EMBL/GenBank/DDBJ whole genome shotgun (WGS) entry which is preliminary data.</text>
</comment>
<dbReference type="Proteomes" id="UP000780768">
    <property type="component" value="Unassembled WGS sequence"/>
</dbReference>
<name>A0A921HKM6_9FIRM</name>
<dbReference type="GO" id="GO:0006310">
    <property type="term" value="P:DNA recombination"/>
    <property type="evidence" value="ECO:0007669"/>
    <property type="project" value="UniProtKB-KW"/>
</dbReference>
<dbReference type="NCBIfam" id="NF040570">
    <property type="entry name" value="guided_TnpB"/>
    <property type="match status" value="1"/>
</dbReference>
<dbReference type="InterPro" id="IPR001959">
    <property type="entry name" value="Transposase"/>
</dbReference>
<dbReference type="Pfam" id="PF07282">
    <property type="entry name" value="Cas12f1-like_TNB"/>
    <property type="match status" value="1"/>
</dbReference>
<dbReference type="Pfam" id="PF01385">
    <property type="entry name" value="OrfB_IS605"/>
    <property type="match status" value="1"/>
</dbReference>
<dbReference type="InterPro" id="IPR010095">
    <property type="entry name" value="Cas12f1-like_TNB"/>
</dbReference>
<keyword evidence="4" id="KW-0862">Zinc</keyword>
<dbReference type="Pfam" id="PF12323">
    <property type="entry name" value="HTH_OrfB_IS605"/>
    <property type="match status" value="1"/>
</dbReference>
<evidence type="ECO:0000259" key="9">
    <source>
        <dbReference type="Pfam" id="PF12323"/>
    </source>
</evidence>